<feature type="binding site" evidence="9">
    <location>
        <position position="283"/>
    </location>
    <ligand>
        <name>isopentenyl diphosphate</name>
        <dbReference type="ChEBI" id="CHEBI:128769"/>
    </ligand>
</feature>
<comment type="catalytic activity">
    <reaction evidence="9">
        <text>dimethylallyl diphosphate + 2 oxidized [2Fe-2S]-[ferredoxin] + H2O = (2E)-4-hydroxy-3-methylbut-2-enyl diphosphate + 2 reduced [2Fe-2S]-[ferredoxin] + 2 H(+)</text>
        <dbReference type="Rhea" id="RHEA:24825"/>
        <dbReference type="Rhea" id="RHEA-COMP:10000"/>
        <dbReference type="Rhea" id="RHEA-COMP:10001"/>
        <dbReference type="ChEBI" id="CHEBI:15377"/>
        <dbReference type="ChEBI" id="CHEBI:15378"/>
        <dbReference type="ChEBI" id="CHEBI:33737"/>
        <dbReference type="ChEBI" id="CHEBI:33738"/>
        <dbReference type="ChEBI" id="CHEBI:57623"/>
        <dbReference type="ChEBI" id="CHEBI:128753"/>
        <dbReference type="EC" id="1.17.7.4"/>
    </reaction>
</comment>
<protein>
    <recommendedName>
        <fullName evidence="9">4-hydroxy-3-methylbut-2-enyl diphosphate reductase</fullName>
        <shortName evidence="9">HMBPP reductase</shortName>
        <ecNumber evidence="9">1.17.7.4</ecNumber>
    </recommendedName>
</protein>
<dbReference type="UniPathway" id="UPA00059">
    <property type="reaction ID" value="UER00105"/>
</dbReference>
<feature type="binding site" evidence="9">
    <location>
        <position position="283"/>
    </location>
    <ligand>
        <name>dimethylallyl diphosphate</name>
        <dbReference type="ChEBI" id="CHEBI:57623"/>
    </ligand>
</feature>
<dbReference type="PANTHER" id="PTHR30426:SF0">
    <property type="entry name" value="4-HYDROXY-3-METHYLBUT-2-ENYL DIPHOSPHATE REDUCTASE"/>
    <property type="match status" value="1"/>
</dbReference>
<feature type="binding site" evidence="9">
    <location>
        <position position="56"/>
    </location>
    <ligand>
        <name>(2E)-4-hydroxy-3-methylbut-2-enyl diphosphate</name>
        <dbReference type="ChEBI" id="CHEBI:128753"/>
    </ligand>
</feature>
<dbReference type="Gene3D" id="3.40.1010.20">
    <property type="entry name" value="4-hydroxy-3-methylbut-2-enyl diphosphate reductase, catalytic domain"/>
    <property type="match status" value="2"/>
</dbReference>
<feature type="binding site" evidence="9">
    <location>
        <position position="89"/>
    </location>
    <ligand>
        <name>isopentenyl diphosphate</name>
        <dbReference type="ChEBI" id="CHEBI:128769"/>
    </ligand>
</feature>
<feature type="binding site" evidence="9">
    <location>
        <position position="239"/>
    </location>
    <ligand>
        <name>dimethylallyl diphosphate</name>
        <dbReference type="ChEBI" id="CHEBI:57623"/>
    </ligand>
</feature>
<keyword evidence="5" id="KW-0460">Magnesium</keyword>
<feature type="binding site" evidence="9">
    <location>
        <position position="238"/>
    </location>
    <ligand>
        <name>(2E)-4-hydroxy-3-methylbut-2-enyl diphosphate</name>
        <dbReference type="ChEBI" id="CHEBI:128753"/>
    </ligand>
</feature>
<dbReference type="Pfam" id="PF02401">
    <property type="entry name" value="LYTB"/>
    <property type="match status" value="1"/>
</dbReference>
<gene>
    <name evidence="9" type="primary">ispH</name>
    <name evidence="10" type="ORF">HNP52_000023</name>
</gene>
<dbReference type="GO" id="GO:0051745">
    <property type="term" value="F:4-hydroxy-3-methylbut-2-enyl diphosphate reductase activity"/>
    <property type="evidence" value="ECO:0007669"/>
    <property type="project" value="UniProtKB-UniRule"/>
</dbReference>
<dbReference type="InterPro" id="IPR008949">
    <property type="entry name" value="Isoprenoid_synthase_dom_sf"/>
</dbReference>
<feature type="binding site" evidence="9">
    <location>
        <position position="139"/>
    </location>
    <ligand>
        <name>isopentenyl diphosphate</name>
        <dbReference type="ChEBI" id="CHEBI:128769"/>
    </ligand>
</feature>
<comment type="catalytic activity">
    <reaction evidence="9">
        <text>isopentenyl diphosphate + 2 oxidized [2Fe-2S]-[ferredoxin] + H2O = (2E)-4-hydroxy-3-methylbut-2-enyl diphosphate + 2 reduced [2Fe-2S]-[ferredoxin] + 2 H(+)</text>
        <dbReference type="Rhea" id="RHEA:24488"/>
        <dbReference type="Rhea" id="RHEA-COMP:10000"/>
        <dbReference type="Rhea" id="RHEA-COMP:10001"/>
        <dbReference type="ChEBI" id="CHEBI:15377"/>
        <dbReference type="ChEBI" id="CHEBI:15378"/>
        <dbReference type="ChEBI" id="CHEBI:33737"/>
        <dbReference type="ChEBI" id="CHEBI:33738"/>
        <dbReference type="ChEBI" id="CHEBI:128753"/>
        <dbReference type="ChEBI" id="CHEBI:128769"/>
        <dbReference type="EC" id="1.17.7.4"/>
    </reaction>
</comment>
<keyword evidence="11" id="KW-1185">Reference proteome</keyword>
<feature type="binding site" evidence="9">
    <location>
        <position position="240"/>
    </location>
    <ligand>
        <name>dimethylallyl diphosphate</name>
        <dbReference type="ChEBI" id="CHEBI:57623"/>
    </ligand>
</feature>
<keyword evidence="3 9" id="KW-0004">4Fe-4S</keyword>
<dbReference type="GO" id="GO:0019288">
    <property type="term" value="P:isopentenyl diphosphate biosynthetic process, methylerythritol 4-phosphate pathway"/>
    <property type="evidence" value="ECO:0007669"/>
    <property type="project" value="UniProtKB-UniRule"/>
</dbReference>
<dbReference type="GO" id="GO:0016114">
    <property type="term" value="P:terpenoid biosynthetic process"/>
    <property type="evidence" value="ECO:0007669"/>
    <property type="project" value="UniProtKB-UniRule"/>
</dbReference>
<feature type="binding site" evidence="9">
    <location>
        <position position="139"/>
    </location>
    <ligand>
        <name>dimethylallyl diphosphate</name>
        <dbReference type="ChEBI" id="CHEBI:57623"/>
    </ligand>
</feature>
<comment type="similarity">
    <text evidence="9">Belongs to the IspH family.</text>
</comment>
<evidence type="ECO:0000256" key="7">
    <source>
        <dbReference type="ARBA" id="ARBA00023014"/>
    </source>
</evidence>
<feature type="binding site" evidence="9">
    <location>
        <position position="238"/>
    </location>
    <ligand>
        <name>dimethylallyl diphosphate</name>
        <dbReference type="ChEBI" id="CHEBI:57623"/>
    </ligand>
</feature>
<dbReference type="InterPro" id="IPR033749">
    <property type="entry name" value="Polyprenyl_synt_CS"/>
</dbReference>
<evidence type="ECO:0000256" key="2">
    <source>
        <dbReference type="ARBA" id="ARBA00006706"/>
    </source>
</evidence>
<evidence type="ECO:0000256" key="1">
    <source>
        <dbReference type="ARBA" id="ARBA00001946"/>
    </source>
</evidence>
<evidence type="ECO:0000256" key="9">
    <source>
        <dbReference type="HAMAP-Rule" id="MF_00191"/>
    </source>
</evidence>
<feature type="binding site" evidence="9">
    <location>
        <position position="56"/>
    </location>
    <ligand>
        <name>isopentenyl diphosphate</name>
        <dbReference type="ChEBI" id="CHEBI:128769"/>
    </ligand>
</feature>
<evidence type="ECO:0000256" key="4">
    <source>
        <dbReference type="ARBA" id="ARBA00022723"/>
    </source>
</evidence>
<feature type="binding site" evidence="9">
    <location>
        <position position="239"/>
    </location>
    <ligand>
        <name>(2E)-4-hydroxy-3-methylbut-2-enyl diphosphate</name>
        <dbReference type="ChEBI" id="CHEBI:128753"/>
    </ligand>
</feature>
<dbReference type="PROSITE" id="PS00444">
    <property type="entry name" value="POLYPRENYL_SYNTHASE_2"/>
    <property type="match status" value="1"/>
</dbReference>
<accession>A0A7W7NQQ0</accession>
<dbReference type="Gene3D" id="3.40.50.11270">
    <property type="match status" value="1"/>
</dbReference>
<feature type="binding site" evidence="9">
    <location>
        <position position="283"/>
    </location>
    <ligand>
        <name>(2E)-4-hydroxy-3-methylbut-2-enyl diphosphate</name>
        <dbReference type="ChEBI" id="CHEBI:128753"/>
    </ligand>
</feature>
<dbReference type="RefSeq" id="WP_260395845.1">
    <property type="nucleotide sequence ID" value="NZ_JACHLN010000001.1"/>
</dbReference>
<dbReference type="SFLD" id="SFLDS00005">
    <property type="entry name" value="Isoprenoid_Synthase_Type_I"/>
    <property type="match status" value="1"/>
</dbReference>
<evidence type="ECO:0000313" key="10">
    <source>
        <dbReference type="EMBL" id="MBB4836972.1"/>
    </source>
</evidence>
<comment type="caution">
    <text evidence="10">The sequence shown here is derived from an EMBL/GenBank/DDBJ whole genome shotgun (WGS) entry which is preliminary data.</text>
</comment>
<dbReference type="GO" id="GO:0046872">
    <property type="term" value="F:metal ion binding"/>
    <property type="evidence" value="ECO:0007669"/>
    <property type="project" value="UniProtKB-KW"/>
</dbReference>
<feature type="binding site" evidence="9">
    <location>
        <position position="238"/>
    </location>
    <ligand>
        <name>isopentenyl diphosphate</name>
        <dbReference type="ChEBI" id="CHEBI:128769"/>
    </ligand>
</feature>
<dbReference type="GO" id="GO:0005737">
    <property type="term" value="C:cytoplasm"/>
    <property type="evidence" value="ECO:0007669"/>
    <property type="project" value="UniProtKB-ARBA"/>
</dbReference>
<dbReference type="GO" id="GO:0051539">
    <property type="term" value="F:4 iron, 4 sulfur cluster binding"/>
    <property type="evidence" value="ECO:0007669"/>
    <property type="project" value="UniProtKB-UniRule"/>
</dbReference>
<evidence type="ECO:0000313" key="11">
    <source>
        <dbReference type="Proteomes" id="UP000575241"/>
    </source>
</evidence>
<dbReference type="InterPro" id="IPR003451">
    <property type="entry name" value="LytB/IspH"/>
</dbReference>
<name>A0A7W7NQQ0_9SPHN</name>
<dbReference type="GO" id="GO:0050992">
    <property type="term" value="P:dimethylallyl diphosphate biosynthetic process"/>
    <property type="evidence" value="ECO:0007669"/>
    <property type="project" value="UniProtKB-UniRule"/>
</dbReference>
<feature type="binding site" evidence="9">
    <location>
        <position position="27"/>
    </location>
    <ligand>
        <name>[4Fe-4S] cluster</name>
        <dbReference type="ChEBI" id="CHEBI:49883"/>
    </ligand>
</feature>
<comment type="pathway">
    <text evidence="9">Isoprenoid biosynthesis; dimethylallyl diphosphate biosynthesis; dimethylallyl diphosphate from (2E)-4-hydroxy-3-methylbutenyl diphosphate: step 1/1.</text>
</comment>
<feature type="binding site" evidence="9">
    <location>
        <position position="239"/>
    </location>
    <ligand>
        <name>isopentenyl diphosphate</name>
        <dbReference type="ChEBI" id="CHEBI:128769"/>
    </ligand>
</feature>
<evidence type="ECO:0000256" key="3">
    <source>
        <dbReference type="ARBA" id="ARBA00022485"/>
    </source>
</evidence>
<feature type="active site" description="Proton donor" evidence="9">
    <location>
        <position position="141"/>
    </location>
</feature>
<organism evidence="10 11">
    <name type="scientific">Sphingomonas kyeonggiensis</name>
    <dbReference type="NCBI Taxonomy" id="1268553"/>
    <lineage>
        <taxon>Bacteria</taxon>
        <taxon>Pseudomonadati</taxon>
        <taxon>Pseudomonadota</taxon>
        <taxon>Alphaproteobacteria</taxon>
        <taxon>Sphingomonadales</taxon>
        <taxon>Sphingomonadaceae</taxon>
        <taxon>Sphingomonas</taxon>
    </lineage>
</organism>
<dbReference type="SUPFAM" id="SSF48576">
    <property type="entry name" value="Terpenoid synthases"/>
    <property type="match status" value="1"/>
</dbReference>
<dbReference type="EC" id="1.17.7.4" evidence="9"/>
<dbReference type="Proteomes" id="UP000575241">
    <property type="component" value="Unassembled WGS sequence"/>
</dbReference>
<evidence type="ECO:0000256" key="5">
    <source>
        <dbReference type="ARBA" id="ARBA00022842"/>
    </source>
</evidence>
<dbReference type="FunFam" id="1.10.600.10:FF:000001">
    <property type="entry name" value="Geranylgeranyl diphosphate synthase"/>
    <property type="match status" value="1"/>
</dbReference>
<dbReference type="GO" id="GO:0004659">
    <property type="term" value="F:prenyltransferase activity"/>
    <property type="evidence" value="ECO:0007669"/>
    <property type="project" value="InterPro"/>
</dbReference>
<comment type="pathway">
    <text evidence="9">Isoprenoid biosynthesis; isopentenyl diphosphate biosynthesis via DXP pathway; isopentenyl diphosphate from 1-deoxy-D-xylulose 5-phosphate: step 6/6.</text>
</comment>
<comment type="cofactor">
    <cofactor evidence="1">
        <name>Mg(2+)</name>
        <dbReference type="ChEBI" id="CHEBI:18420"/>
    </cofactor>
</comment>
<evidence type="ECO:0000256" key="8">
    <source>
        <dbReference type="ARBA" id="ARBA00023229"/>
    </source>
</evidence>
<keyword evidence="4 9" id="KW-0479">Metal-binding</keyword>
<dbReference type="UniPathway" id="UPA00056">
    <property type="reaction ID" value="UER00097"/>
</dbReference>
<dbReference type="CDD" id="cd13944">
    <property type="entry name" value="lytB_ispH"/>
    <property type="match status" value="1"/>
</dbReference>
<feature type="binding site" evidence="9">
    <location>
        <position position="240"/>
    </location>
    <ligand>
        <name>(2E)-4-hydroxy-3-methylbut-2-enyl diphosphate</name>
        <dbReference type="ChEBI" id="CHEBI:128753"/>
    </ligand>
</feature>
<dbReference type="Pfam" id="PF00348">
    <property type="entry name" value="polyprenyl_synt"/>
    <property type="match status" value="1"/>
</dbReference>
<sequence>MTHDSAALRPEPASGKILLLANPRGFCAGVQRAIAAVEDALSLHGAPVYVRRHIVHNQRVVDRLKALGAIFVSELAEVPPGAVTILSAHGVPQSVLREGRERGLRTLDTTCPLVARVHAHVLDQYHAGRHVLLIGHQGHPEIIGTLGQVPPGAISVVGSPADVDGLRLADNIAVAYAVQTTFAVHEAATIIAAIKERFRDVSVPRATDICYATSNRQEAIEGLAARAGHVIVVGDPLSSNARRLVDVSLAAGCRDAQLVPDPESLDGSRLAGVDVVALTAAASAPGEAVDAVVDRLRALGYMPEEVAGRIEAASFKPVSMTPIEEISLDARSDAVRRDVERCLERVLVSASASAPPRLCEAMRYAVLGGGKRLRALLTVLVAEMLGAEYRHAIWIAAAIECLHAQSLVHDDLPCMDDDDFRRGKPSLHRAYDEATAVLAGDALLALAFEMLADERAHPDPAVRVRLVAALARTIGKDGLALGQMMDLYPEADAPVAEIERCEQLKTGNLLGFCVEGATLIAGCEGPDRDRLLRFSEKLGLAFQIRDDILDRVGSAAAMGKRVGKDRAAGRRTAIEILGLDGARRRSASLAQSCLEDLEQFGARAARLREITGFAISRTN</sequence>
<comment type="function">
    <text evidence="9">Catalyzes the conversion of 1-hydroxy-2-methyl-2-(E)-butenyl 4-diphosphate (HMBPP) into a mixture of isopentenyl diphosphate (IPP) and dimethylallyl diphosphate (DMAPP). Acts in the terminal step of the DOXP/MEP pathway for isoprenoid precursor biosynthesis.</text>
</comment>
<dbReference type="PROSITE" id="PS00723">
    <property type="entry name" value="POLYPRENYL_SYNTHASE_1"/>
    <property type="match status" value="1"/>
</dbReference>
<feature type="binding site" evidence="9">
    <location>
        <position position="111"/>
    </location>
    <ligand>
        <name>[4Fe-4S] cluster</name>
        <dbReference type="ChEBI" id="CHEBI:49883"/>
    </ligand>
</feature>
<dbReference type="Gene3D" id="1.10.600.10">
    <property type="entry name" value="Farnesyl Diphosphate Synthase"/>
    <property type="match status" value="1"/>
</dbReference>
<comment type="cofactor">
    <cofactor evidence="9">
        <name>[4Fe-4S] cluster</name>
        <dbReference type="ChEBI" id="CHEBI:49883"/>
    </cofactor>
    <text evidence="9">Binds 1 [4Fe-4S] cluster per subunit.</text>
</comment>
<feature type="binding site" evidence="9">
    <location>
        <position position="56"/>
    </location>
    <ligand>
        <name>dimethylallyl diphosphate</name>
        <dbReference type="ChEBI" id="CHEBI:57623"/>
    </ligand>
</feature>
<dbReference type="NCBIfam" id="NF045485">
    <property type="entry name" value="FPPsyn"/>
    <property type="match status" value="1"/>
</dbReference>
<keyword evidence="8 9" id="KW-0414">Isoprene biosynthesis</keyword>
<keyword evidence="6 9" id="KW-0408">Iron</keyword>
<dbReference type="EMBL" id="JACHLN010000001">
    <property type="protein sequence ID" value="MBB4836972.1"/>
    <property type="molecule type" value="Genomic_DNA"/>
</dbReference>
<dbReference type="HAMAP" id="MF_00191">
    <property type="entry name" value="IspH"/>
    <property type="match status" value="1"/>
</dbReference>
<dbReference type="AlphaFoldDB" id="A0A7W7NQQ0"/>
<dbReference type="PANTHER" id="PTHR30426">
    <property type="entry name" value="4-HYDROXY-3-METHYLBUT-2-ENYL DIPHOSPHATE REDUCTASE"/>
    <property type="match status" value="1"/>
</dbReference>
<evidence type="ECO:0000256" key="6">
    <source>
        <dbReference type="ARBA" id="ARBA00023004"/>
    </source>
</evidence>
<feature type="binding site" evidence="9">
    <location>
        <position position="89"/>
    </location>
    <ligand>
        <name>(2E)-4-hydroxy-3-methylbut-2-enyl diphosphate</name>
        <dbReference type="ChEBI" id="CHEBI:128753"/>
    </ligand>
</feature>
<keyword evidence="9" id="KW-0560">Oxidoreductase</keyword>
<feature type="binding site" evidence="9">
    <location>
        <position position="139"/>
    </location>
    <ligand>
        <name>(2E)-4-hydroxy-3-methylbut-2-enyl diphosphate</name>
        <dbReference type="ChEBI" id="CHEBI:128753"/>
    </ligand>
</feature>
<feature type="binding site" evidence="9">
    <location>
        <position position="89"/>
    </location>
    <ligand>
        <name>dimethylallyl diphosphate</name>
        <dbReference type="ChEBI" id="CHEBI:57623"/>
    </ligand>
</feature>
<dbReference type="NCBIfam" id="TIGR00216">
    <property type="entry name" value="ispH_lytB"/>
    <property type="match status" value="1"/>
</dbReference>
<dbReference type="SFLD" id="SFLDG01017">
    <property type="entry name" value="Polyprenyl_Transferase_Like"/>
    <property type="match status" value="1"/>
</dbReference>
<dbReference type="InterPro" id="IPR000092">
    <property type="entry name" value="Polyprenyl_synt"/>
</dbReference>
<feature type="binding site" evidence="9">
    <location>
        <position position="240"/>
    </location>
    <ligand>
        <name>isopentenyl diphosphate</name>
        <dbReference type="ChEBI" id="CHEBI:128769"/>
    </ligand>
</feature>
<comment type="similarity">
    <text evidence="2">Belongs to the FPP/GGPP synthase family.</text>
</comment>
<feature type="binding site" evidence="9">
    <location>
        <position position="210"/>
    </location>
    <ligand>
        <name>[4Fe-4S] cluster</name>
        <dbReference type="ChEBI" id="CHEBI:49883"/>
    </ligand>
</feature>
<feature type="binding site" evidence="9">
    <location>
        <position position="180"/>
    </location>
    <ligand>
        <name>(2E)-4-hydroxy-3-methylbut-2-enyl diphosphate</name>
        <dbReference type="ChEBI" id="CHEBI:128753"/>
    </ligand>
</feature>
<dbReference type="InterPro" id="IPR053378">
    <property type="entry name" value="Prenyl_diphosphate_synthase"/>
</dbReference>
<reference evidence="10 11" key="1">
    <citation type="submission" date="2020-08" db="EMBL/GenBank/DDBJ databases">
        <title>Functional genomics of gut bacteria from endangered species of beetles.</title>
        <authorList>
            <person name="Carlos-Shanley C."/>
        </authorList>
    </citation>
    <scope>NUCLEOTIDE SEQUENCE [LARGE SCALE GENOMIC DNA]</scope>
    <source>
        <strain evidence="10 11">S00224</strain>
    </source>
</reference>
<proteinExistence type="inferred from homology"/>
<keyword evidence="7 9" id="KW-0411">Iron-sulfur</keyword>